<dbReference type="RefSeq" id="WP_007425730.1">
    <property type="nucleotide sequence ID" value="NZ_AMGO01000007.1"/>
</dbReference>
<dbReference type="Proteomes" id="UP000006765">
    <property type="component" value="Unassembled WGS sequence"/>
</dbReference>
<comment type="caution">
    <text evidence="2">The sequence shown here is derived from an EMBL/GenBank/DDBJ whole genome shotgun (WGS) entry which is preliminary data.</text>
</comment>
<dbReference type="PROSITE" id="PS51257">
    <property type="entry name" value="PROKAR_LIPOPROTEIN"/>
    <property type="match status" value="1"/>
</dbReference>
<accession>K2HGA0</accession>
<evidence type="ECO:0000313" key="2">
    <source>
        <dbReference type="EMBL" id="EKE45487.1"/>
    </source>
</evidence>
<reference evidence="2 3" key="1">
    <citation type="journal article" date="2012" name="J. Bacteriol.">
        <title>Draft Genome Sequence of Oceaniovalibus guishaninsula JLT2003T.</title>
        <authorList>
            <person name="Tang K."/>
            <person name="Liu K."/>
            <person name="Jiao N."/>
        </authorList>
    </citation>
    <scope>NUCLEOTIDE SEQUENCE [LARGE SCALE GENOMIC DNA]</scope>
    <source>
        <strain evidence="2 3">JLT2003</strain>
    </source>
</reference>
<evidence type="ECO:0000313" key="3">
    <source>
        <dbReference type="Proteomes" id="UP000006765"/>
    </source>
</evidence>
<feature type="chain" id="PRO_5003858519" description="Lipoprotein" evidence="1">
    <location>
        <begin position="19"/>
        <end position="52"/>
    </location>
</feature>
<keyword evidence="3" id="KW-1185">Reference proteome</keyword>
<protein>
    <recommendedName>
        <fullName evidence="4">Lipoprotein</fullName>
    </recommendedName>
</protein>
<sequence length="52" mass="5406">MLRSLMILGLLTTLGACAQGMGTTMTSDTTMAEPVEQIAAPTDGFENEVGTE</sequence>
<dbReference type="EMBL" id="AMGO01000007">
    <property type="protein sequence ID" value="EKE45487.1"/>
    <property type="molecule type" value="Genomic_DNA"/>
</dbReference>
<dbReference type="STRING" id="1231392.OCGS_0577"/>
<proteinExistence type="predicted"/>
<evidence type="ECO:0008006" key="4">
    <source>
        <dbReference type="Google" id="ProtNLM"/>
    </source>
</evidence>
<keyword evidence="1" id="KW-0732">Signal</keyword>
<evidence type="ECO:0000256" key="1">
    <source>
        <dbReference type="SAM" id="SignalP"/>
    </source>
</evidence>
<name>K2HGA0_9RHOB</name>
<feature type="signal peptide" evidence="1">
    <location>
        <begin position="1"/>
        <end position="18"/>
    </location>
</feature>
<gene>
    <name evidence="2" type="ORF">OCGS_0577</name>
</gene>
<organism evidence="2 3">
    <name type="scientific">Oceaniovalibus guishaninsula JLT2003</name>
    <dbReference type="NCBI Taxonomy" id="1231392"/>
    <lineage>
        <taxon>Bacteria</taxon>
        <taxon>Pseudomonadati</taxon>
        <taxon>Pseudomonadota</taxon>
        <taxon>Alphaproteobacteria</taxon>
        <taxon>Rhodobacterales</taxon>
        <taxon>Roseobacteraceae</taxon>
        <taxon>Oceaniovalibus</taxon>
    </lineage>
</organism>
<dbReference type="AlphaFoldDB" id="K2HGA0"/>